<feature type="region of interest" description="Disordered" evidence="1">
    <location>
        <begin position="78"/>
        <end position="98"/>
    </location>
</feature>
<name>A0A1V8SJZ0_9PEZI</name>
<dbReference type="EMBL" id="NAJO01000040">
    <property type="protein sequence ID" value="OQN99403.1"/>
    <property type="molecule type" value="Genomic_DNA"/>
</dbReference>
<protein>
    <submittedName>
        <fullName evidence="2">Uncharacterized protein</fullName>
    </submittedName>
</protein>
<keyword evidence="3" id="KW-1185">Reference proteome</keyword>
<dbReference type="Proteomes" id="UP000192596">
    <property type="component" value="Unassembled WGS sequence"/>
</dbReference>
<gene>
    <name evidence="2" type="ORF">B0A48_14380</name>
</gene>
<dbReference type="InParanoid" id="A0A1V8SJZ0"/>
<reference evidence="3" key="1">
    <citation type="submission" date="2017-03" db="EMBL/GenBank/DDBJ databases">
        <title>Genomes of endolithic fungi from Antarctica.</title>
        <authorList>
            <person name="Coleine C."/>
            <person name="Masonjones S."/>
            <person name="Stajich J.E."/>
        </authorList>
    </citation>
    <scope>NUCLEOTIDE SEQUENCE [LARGE SCALE GENOMIC DNA]</scope>
    <source>
        <strain evidence="3">CCFEE 5527</strain>
    </source>
</reference>
<comment type="caution">
    <text evidence="2">The sequence shown here is derived from an EMBL/GenBank/DDBJ whole genome shotgun (WGS) entry which is preliminary data.</text>
</comment>
<sequence length="318" mass="35165">MSPQDSGWSSGSTAPGTYEASISNMARSGDDHTGYTLEVSSQGAKYGAASDESMSYGASFQCSIMVDVDYHGCVDTDVTQYADPEDPDPSAQQPKLDNGEAMSTFSADSQVVRLSQTSLFGRGSIRSLQWSSTHSPRSRIASMITVGTRSTMSCEMPAPGGLPMDNELSDHRQRDNGNALRVKRRVFVKSLDRDILPRGAETEANRVDLVKKMLQVYSVEADSNLLLLSISYGAMLHILPGLPKASPCTRAEKEDFVMISGYLAETQQWLCRPVFESQRKYARPALPIQICKPVLDLMEYWRLYDHEVQDHLTRIGLF</sequence>
<dbReference type="AlphaFoldDB" id="A0A1V8SJZ0"/>
<evidence type="ECO:0000313" key="2">
    <source>
        <dbReference type="EMBL" id="OQN99403.1"/>
    </source>
</evidence>
<evidence type="ECO:0000256" key="1">
    <source>
        <dbReference type="SAM" id="MobiDB-lite"/>
    </source>
</evidence>
<accession>A0A1V8SJZ0</accession>
<organism evidence="2 3">
    <name type="scientific">Cryoendolithus antarcticus</name>
    <dbReference type="NCBI Taxonomy" id="1507870"/>
    <lineage>
        <taxon>Eukaryota</taxon>
        <taxon>Fungi</taxon>
        <taxon>Dikarya</taxon>
        <taxon>Ascomycota</taxon>
        <taxon>Pezizomycotina</taxon>
        <taxon>Dothideomycetes</taxon>
        <taxon>Dothideomycetidae</taxon>
        <taxon>Cladosporiales</taxon>
        <taxon>Cladosporiaceae</taxon>
        <taxon>Cryoendolithus</taxon>
    </lineage>
</organism>
<evidence type="ECO:0000313" key="3">
    <source>
        <dbReference type="Proteomes" id="UP000192596"/>
    </source>
</evidence>
<proteinExistence type="predicted"/>